<gene>
    <name evidence="1" type="primary">BQ5605_C007g04678</name>
    <name evidence="1" type="ORF">BQ5605_C007G04678</name>
</gene>
<name>A0A2X0P393_9BASI</name>
<evidence type="ECO:0000313" key="2">
    <source>
        <dbReference type="Proteomes" id="UP000249464"/>
    </source>
</evidence>
<proteinExistence type="predicted"/>
<reference evidence="1 2" key="1">
    <citation type="submission" date="2016-11" db="EMBL/GenBank/DDBJ databases">
        <authorList>
            <person name="Jaros S."/>
            <person name="Januszkiewicz K."/>
            <person name="Wedrychowicz H."/>
        </authorList>
    </citation>
    <scope>NUCLEOTIDE SEQUENCE [LARGE SCALE GENOMIC DNA]</scope>
</reference>
<evidence type="ECO:0000313" key="1">
    <source>
        <dbReference type="EMBL" id="SGY62323.1"/>
    </source>
</evidence>
<organism evidence="1 2">
    <name type="scientific">Microbotryum silenes-dioicae</name>
    <dbReference type="NCBI Taxonomy" id="796604"/>
    <lineage>
        <taxon>Eukaryota</taxon>
        <taxon>Fungi</taxon>
        <taxon>Dikarya</taxon>
        <taxon>Basidiomycota</taxon>
        <taxon>Pucciniomycotina</taxon>
        <taxon>Microbotryomycetes</taxon>
        <taxon>Microbotryales</taxon>
        <taxon>Microbotryaceae</taxon>
        <taxon>Microbotryum</taxon>
    </lineage>
</organism>
<sequence length="80" mass="9211">MRFNVSNQPVCLNALSNKNNQNGKWVNAASKWCNYELRARVYPRSLTHLPPVVRCKVHLQMVHSSHKLVRLLPKKGAFTN</sequence>
<dbReference type="EMBL" id="FQNC01000045">
    <property type="protein sequence ID" value="SGY62323.1"/>
    <property type="molecule type" value="Genomic_DNA"/>
</dbReference>
<dbReference type="AlphaFoldDB" id="A0A2X0P393"/>
<accession>A0A2X0P393</accession>
<keyword evidence="2" id="KW-1185">Reference proteome</keyword>
<dbReference type="Proteomes" id="UP000249464">
    <property type="component" value="Unassembled WGS sequence"/>
</dbReference>
<protein>
    <submittedName>
        <fullName evidence="1">BQ5605_C007g04678 protein</fullName>
    </submittedName>
</protein>